<dbReference type="PROSITE" id="PS00092">
    <property type="entry name" value="N6_MTASE"/>
    <property type="match status" value="1"/>
</dbReference>
<dbReference type="PANTHER" id="PTHR43542">
    <property type="entry name" value="METHYLTRANSFERASE"/>
    <property type="match status" value="1"/>
</dbReference>
<dbReference type="EMBL" id="JAVDYJ010000001">
    <property type="protein sequence ID" value="MDR7346890.1"/>
    <property type="molecule type" value="Genomic_DNA"/>
</dbReference>
<comment type="caution">
    <text evidence="3">The sequence shown here is derived from an EMBL/GenBank/DDBJ whole genome shotgun (WGS) entry which is preliminary data.</text>
</comment>
<dbReference type="InterPro" id="IPR002052">
    <property type="entry name" value="DNA_methylase_N6_adenine_CS"/>
</dbReference>
<name>A0ABU2AZW4_9MICC</name>
<dbReference type="RefSeq" id="WP_310172422.1">
    <property type="nucleotide sequence ID" value="NZ_BAABHE010000002.1"/>
</dbReference>
<dbReference type="Gene3D" id="3.40.50.150">
    <property type="entry name" value="Vaccinia Virus protein VP39"/>
    <property type="match status" value="1"/>
</dbReference>
<dbReference type="EC" id="2.1.1.171" evidence="3"/>
<dbReference type="InterPro" id="IPR004398">
    <property type="entry name" value="RNA_MeTrfase_RsmD"/>
</dbReference>
<gene>
    <name evidence="3" type="ORF">J2S62_001147</name>
</gene>
<evidence type="ECO:0000256" key="1">
    <source>
        <dbReference type="ARBA" id="ARBA00022603"/>
    </source>
</evidence>
<dbReference type="InterPro" id="IPR029063">
    <property type="entry name" value="SAM-dependent_MTases_sf"/>
</dbReference>
<protein>
    <submittedName>
        <fullName evidence="3">16S rRNA (Guanine966-N2)-methyltransferase</fullName>
        <ecNumber evidence="3">2.1.1.171</ecNumber>
    </submittedName>
</protein>
<organism evidence="3 4">
    <name type="scientific">Enteractinococcus fodinae</name>
    <dbReference type="NCBI Taxonomy" id="684663"/>
    <lineage>
        <taxon>Bacteria</taxon>
        <taxon>Bacillati</taxon>
        <taxon>Actinomycetota</taxon>
        <taxon>Actinomycetes</taxon>
        <taxon>Micrococcales</taxon>
        <taxon>Micrococcaceae</taxon>
    </lineage>
</organism>
<reference evidence="3 4" key="1">
    <citation type="submission" date="2023-07" db="EMBL/GenBank/DDBJ databases">
        <title>Sequencing the genomes of 1000 actinobacteria strains.</title>
        <authorList>
            <person name="Klenk H.-P."/>
        </authorList>
    </citation>
    <scope>NUCLEOTIDE SEQUENCE [LARGE SCALE GENOMIC DNA]</scope>
    <source>
        <strain evidence="3 4">DSM 22966</strain>
    </source>
</reference>
<keyword evidence="1 3" id="KW-0489">Methyltransferase</keyword>
<keyword evidence="4" id="KW-1185">Reference proteome</keyword>
<evidence type="ECO:0000256" key="2">
    <source>
        <dbReference type="ARBA" id="ARBA00022679"/>
    </source>
</evidence>
<keyword evidence="2 3" id="KW-0808">Transferase</keyword>
<dbReference type="SUPFAM" id="SSF53335">
    <property type="entry name" value="S-adenosyl-L-methionine-dependent methyltransferases"/>
    <property type="match status" value="1"/>
</dbReference>
<dbReference type="CDD" id="cd02440">
    <property type="entry name" value="AdoMet_MTases"/>
    <property type="match status" value="1"/>
</dbReference>
<evidence type="ECO:0000313" key="3">
    <source>
        <dbReference type="EMBL" id="MDR7346890.1"/>
    </source>
</evidence>
<dbReference type="Proteomes" id="UP001183794">
    <property type="component" value="Unassembled WGS sequence"/>
</dbReference>
<accession>A0ABU2AZW4</accession>
<proteinExistence type="predicted"/>
<dbReference type="GO" id="GO:0052913">
    <property type="term" value="F:16S rRNA (guanine(966)-N(2))-methyltransferase activity"/>
    <property type="evidence" value="ECO:0007669"/>
    <property type="project" value="UniProtKB-EC"/>
</dbReference>
<evidence type="ECO:0000313" key="4">
    <source>
        <dbReference type="Proteomes" id="UP001183794"/>
    </source>
</evidence>
<sequence>MTKIVAGQAGGLPLKSVPGADTRPTTERTKEAVFSWLESRDWLQGNAILDLYTGSAGLAVEAASRGATKVTGVEQARTAARIAQANAATVNAALGRDIVDIQQMSVQRFMRVTEPGSWDVIVADPPYDIDEAELTPMIAQAFQALMDDGLFVLERPTKADEPQWPEETYVVDARRYGEATVYFVRRIGY</sequence>
<dbReference type="PANTHER" id="PTHR43542:SF1">
    <property type="entry name" value="METHYLTRANSFERASE"/>
    <property type="match status" value="1"/>
</dbReference>
<dbReference type="Pfam" id="PF03602">
    <property type="entry name" value="Cons_hypoth95"/>
    <property type="match status" value="1"/>
</dbReference>
<dbReference type="PIRSF" id="PIRSF004553">
    <property type="entry name" value="CHP00095"/>
    <property type="match status" value="1"/>
</dbReference>